<accession>A0A0L8I206</accession>
<name>A0A0L8I206_OCTBM</name>
<evidence type="ECO:0000256" key="6">
    <source>
        <dbReference type="ARBA" id="ARBA00022777"/>
    </source>
</evidence>
<evidence type="ECO:0000259" key="9">
    <source>
        <dbReference type="Pfam" id="PF18396"/>
    </source>
</evidence>
<feature type="domain" description="TANK binding kinase 1 ubiquitin-like" evidence="9">
    <location>
        <begin position="42"/>
        <end position="120"/>
    </location>
</feature>
<evidence type="ECO:0000256" key="1">
    <source>
        <dbReference type="ARBA" id="ARBA00004496"/>
    </source>
</evidence>
<evidence type="ECO:0000256" key="8">
    <source>
        <dbReference type="SAM" id="SignalP"/>
    </source>
</evidence>
<dbReference type="GO" id="GO:0005524">
    <property type="term" value="F:ATP binding"/>
    <property type="evidence" value="ECO:0007669"/>
    <property type="project" value="UniProtKB-KW"/>
</dbReference>
<reference evidence="10" key="1">
    <citation type="submission" date="2015-07" db="EMBL/GenBank/DDBJ databases">
        <title>MeaNS - Measles Nucleotide Surveillance Program.</title>
        <authorList>
            <person name="Tran T."/>
            <person name="Druce J."/>
        </authorList>
    </citation>
    <scope>NUCLEOTIDE SEQUENCE</scope>
    <source>
        <strain evidence="10">UCB-OBI-ISO-001</strain>
        <tissue evidence="10">Gonad</tissue>
    </source>
</reference>
<gene>
    <name evidence="10" type="ORF">OCBIM_22038299mg</name>
</gene>
<dbReference type="STRING" id="37653.A0A0L8I206"/>
<evidence type="ECO:0000313" key="10">
    <source>
        <dbReference type="EMBL" id="KOF95466.1"/>
    </source>
</evidence>
<evidence type="ECO:0000256" key="5">
    <source>
        <dbReference type="ARBA" id="ARBA00022741"/>
    </source>
</evidence>
<dbReference type="InterPro" id="IPR051180">
    <property type="entry name" value="IKK"/>
</dbReference>
<protein>
    <recommendedName>
        <fullName evidence="9">TANK binding kinase 1 ubiquitin-like domain-containing protein</fullName>
    </recommendedName>
</protein>
<evidence type="ECO:0000256" key="2">
    <source>
        <dbReference type="ARBA" id="ARBA00022490"/>
    </source>
</evidence>
<dbReference type="OrthoDB" id="10013850at2759"/>
<dbReference type="Gene3D" id="3.10.20.90">
    <property type="entry name" value="Phosphatidylinositol 3-kinase Catalytic Subunit, Chain A, domain 1"/>
    <property type="match status" value="1"/>
</dbReference>
<dbReference type="Pfam" id="PF18396">
    <property type="entry name" value="TBK1_ULD"/>
    <property type="match status" value="1"/>
</dbReference>
<dbReference type="PANTHER" id="PTHR22969:SF15">
    <property type="entry name" value="FI05319P"/>
    <property type="match status" value="1"/>
</dbReference>
<keyword evidence="6" id="KW-0418">Kinase</keyword>
<dbReference type="InterPro" id="IPR041087">
    <property type="entry name" value="TBK1_ULD"/>
</dbReference>
<dbReference type="CDD" id="cd12219">
    <property type="entry name" value="Ubl_TBK1_like"/>
    <property type="match status" value="1"/>
</dbReference>
<keyword evidence="2" id="KW-0963">Cytoplasm</keyword>
<organism evidence="10">
    <name type="scientific">Octopus bimaculoides</name>
    <name type="common">California two-spotted octopus</name>
    <dbReference type="NCBI Taxonomy" id="37653"/>
    <lineage>
        <taxon>Eukaryota</taxon>
        <taxon>Metazoa</taxon>
        <taxon>Spiralia</taxon>
        <taxon>Lophotrochozoa</taxon>
        <taxon>Mollusca</taxon>
        <taxon>Cephalopoda</taxon>
        <taxon>Coleoidea</taxon>
        <taxon>Octopodiformes</taxon>
        <taxon>Octopoda</taxon>
        <taxon>Incirrata</taxon>
        <taxon>Octopodidae</taxon>
        <taxon>Octopus</taxon>
    </lineage>
</organism>
<keyword evidence="5" id="KW-0547">Nucleotide-binding</keyword>
<dbReference type="EMBL" id="KQ416735">
    <property type="protein sequence ID" value="KOF95466.1"/>
    <property type="molecule type" value="Genomic_DNA"/>
</dbReference>
<proteinExistence type="predicted"/>
<keyword evidence="4" id="KW-0808">Transferase</keyword>
<dbReference type="AlphaFoldDB" id="A0A0L8I206"/>
<sequence length="182" mass="21296">MRFLGLKNFLLPFLAGLLERDSEKTWNFDTYFQKIQEIISKTVIHVFSPEHFSNFRIYIDRNQNYTNLQELIATQTDVNAASQLLLFEGHLLTDIINPLQHIANYPNITINTPIFLLVAPSRKQLMLDQFIPEFPITKIEDIHSAERAQLRTCLNVVFFIKRLVVNINLKQKLLQDALRHSM</sequence>
<comment type="subcellular location">
    <subcellularLocation>
        <location evidence="1">Cytoplasm</location>
    </subcellularLocation>
</comment>
<dbReference type="PANTHER" id="PTHR22969">
    <property type="entry name" value="IKB KINASE"/>
    <property type="match status" value="1"/>
</dbReference>
<dbReference type="GO" id="GO:0004674">
    <property type="term" value="F:protein serine/threonine kinase activity"/>
    <property type="evidence" value="ECO:0007669"/>
    <property type="project" value="UniProtKB-KW"/>
</dbReference>
<keyword evidence="3" id="KW-0723">Serine/threonine-protein kinase</keyword>
<feature type="chain" id="PRO_5005584126" description="TANK binding kinase 1 ubiquitin-like domain-containing protein" evidence="8">
    <location>
        <begin position="17"/>
        <end position="182"/>
    </location>
</feature>
<dbReference type="GO" id="GO:0005737">
    <property type="term" value="C:cytoplasm"/>
    <property type="evidence" value="ECO:0007669"/>
    <property type="project" value="UniProtKB-SubCell"/>
</dbReference>
<keyword evidence="8" id="KW-0732">Signal</keyword>
<evidence type="ECO:0000256" key="4">
    <source>
        <dbReference type="ARBA" id="ARBA00022679"/>
    </source>
</evidence>
<evidence type="ECO:0000256" key="3">
    <source>
        <dbReference type="ARBA" id="ARBA00022527"/>
    </source>
</evidence>
<feature type="signal peptide" evidence="8">
    <location>
        <begin position="1"/>
        <end position="16"/>
    </location>
</feature>
<keyword evidence="7" id="KW-0067">ATP-binding</keyword>
<evidence type="ECO:0000256" key="7">
    <source>
        <dbReference type="ARBA" id="ARBA00022840"/>
    </source>
</evidence>